<feature type="compositionally biased region" description="Pro residues" evidence="14">
    <location>
        <begin position="561"/>
        <end position="591"/>
    </location>
</feature>
<feature type="compositionally biased region" description="Acidic residues" evidence="14">
    <location>
        <begin position="1056"/>
        <end position="1081"/>
    </location>
</feature>
<comment type="subcellular location">
    <subcellularLocation>
        <location evidence="1">Nucleus</location>
    </subcellularLocation>
</comment>
<evidence type="ECO:0000256" key="11">
    <source>
        <dbReference type="ARBA" id="ARBA00047571"/>
    </source>
</evidence>
<keyword evidence="5" id="KW-0949">S-adenosyl-L-methionine</keyword>
<feature type="region of interest" description="Disordered" evidence="14">
    <location>
        <begin position="619"/>
        <end position="651"/>
    </location>
</feature>
<feature type="compositionally biased region" description="Basic and acidic residues" evidence="14">
    <location>
        <begin position="1082"/>
        <end position="1095"/>
    </location>
</feature>
<feature type="compositionally biased region" description="Polar residues" evidence="14">
    <location>
        <begin position="1134"/>
        <end position="1149"/>
    </location>
</feature>
<evidence type="ECO:0000256" key="7">
    <source>
        <dbReference type="ARBA" id="ARBA00022884"/>
    </source>
</evidence>
<evidence type="ECO:0000256" key="8">
    <source>
        <dbReference type="ARBA" id="ARBA00023015"/>
    </source>
</evidence>
<evidence type="ECO:0000256" key="12">
    <source>
        <dbReference type="ARBA" id="ARBA00047583"/>
    </source>
</evidence>
<feature type="compositionally biased region" description="Basic residues" evidence="14">
    <location>
        <begin position="1283"/>
        <end position="1294"/>
    </location>
</feature>
<dbReference type="SUPFAM" id="SSF82199">
    <property type="entry name" value="SET domain"/>
    <property type="match status" value="1"/>
</dbReference>
<reference evidence="17 18" key="1">
    <citation type="submission" date="2020-06" db="EMBL/GenBank/DDBJ databases">
        <authorList>
            <person name="Li R."/>
            <person name="Bekaert M."/>
        </authorList>
    </citation>
    <scope>NUCLEOTIDE SEQUENCE [LARGE SCALE GENOMIC DNA]</scope>
    <source>
        <strain evidence="18">wild</strain>
    </source>
</reference>
<keyword evidence="6" id="KW-0156">Chromatin regulator</keyword>
<dbReference type="InterPro" id="IPR035979">
    <property type="entry name" value="RBD_domain_sf"/>
</dbReference>
<dbReference type="GO" id="GO:0048188">
    <property type="term" value="C:Set1C/COMPASS complex"/>
    <property type="evidence" value="ECO:0007669"/>
    <property type="project" value="InterPro"/>
</dbReference>
<evidence type="ECO:0000256" key="1">
    <source>
        <dbReference type="ARBA" id="ARBA00004123"/>
    </source>
</evidence>
<dbReference type="SMART" id="SM00317">
    <property type="entry name" value="SET"/>
    <property type="match status" value="1"/>
</dbReference>
<feature type="compositionally biased region" description="Pro residues" evidence="14">
    <location>
        <begin position="344"/>
        <end position="388"/>
    </location>
</feature>
<dbReference type="GO" id="GO:0032259">
    <property type="term" value="P:methylation"/>
    <property type="evidence" value="ECO:0007669"/>
    <property type="project" value="UniProtKB-KW"/>
</dbReference>
<feature type="compositionally biased region" description="Basic and acidic residues" evidence="14">
    <location>
        <begin position="1176"/>
        <end position="1195"/>
    </location>
</feature>
<dbReference type="InterPro" id="IPR012677">
    <property type="entry name" value="Nucleotide-bd_a/b_plait_sf"/>
</dbReference>
<dbReference type="Proteomes" id="UP000507470">
    <property type="component" value="Unassembled WGS sequence"/>
</dbReference>
<dbReference type="SMART" id="SM00360">
    <property type="entry name" value="RRM"/>
    <property type="match status" value="1"/>
</dbReference>
<dbReference type="InterPro" id="IPR000504">
    <property type="entry name" value="RRM_dom"/>
</dbReference>
<dbReference type="Gene3D" id="2.170.270.10">
    <property type="entry name" value="SET domain"/>
    <property type="match status" value="1"/>
</dbReference>
<feature type="domain" description="Post-SET" evidence="16">
    <location>
        <begin position="1604"/>
        <end position="1620"/>
    </location>
</feature>
<dbReference type="PANTHER" id="PTHR45814:SF2">
    <property type="entry name" value="HISTONE-LYSINE N-METHYLTRANSFERASE SETD1"/>
    <property type="match status" value="1"/>
</dbReference>
<dbReference type="OrthoDB" id="308383at2759"/>
<dbReference type="InterPro" id="IPR003616">
    <property type="entry name" value="Post-SET_dom"/>
</dbReference>
<dbReference type="Pfam" id="PF00856">
    <property type="entry name" value="SET"/>
    <property type="match status" value="1"/>
</dbReference>
<feature type="region of interest" description="Disordered" evidence="14">
    <location>
        <begin position="303"/>
        <end position="606"/>
    </location>
</feature>
<feature type="region of interest" description="Disordered" evidence="14">
    <location>
        <begin position="186"/>
        <end position="219"/>
    </location>
</feature>
<evidence type="ECO:0000256" key="10">
    <source>
        <dbReference type="ARBA" id="ARBA00023242"/>
    </source>
</evidence>
<feature type="compositionally biased region" description="Basic and acidic residues" evidence="14">
    <location>
        <begin position="1041"/>
        <end position="1055"/>
    </location>
</feature>
<feature type="region of interest" description="Disordered" evidence="14">
    <location>
        <begin position="1276"/>
        <end position="1295"/>
    </location>
</feature>
<dbReference type="PANTHER" id="PTHR45814">
    <property type="entry name" value="HISTONE-LYSINE N-METHYLTRANSFERASE SETD1"/>
    <property type="match status" value="1"/>
</dbReference>
<dbReference type="InterPro" id="IPR024657">
    <property type="entry name" value="COMPASS_Set1_N-SET"/>
</dbReference>
<feature type="compositionally biased region" description="Low complexity" evidence="14">
    <location>
        <begin position="549"/>
        <end position="560"/>
    </location>
</feature>
<sequence>MDFDRMESSSLNGMKAGMDGDKKLRRNYKLLVDPMIRGGSQKIYRFDGIDPTDSHQIHTRDPRSRLTRMWTRRIPADLPVPRFTYDHYYVGPPPTNEVTFTNLNDNIDKKFLENMLKTFGQLEEVNIFYNPKNKKHLGIGKAVFVSSKSAKICAEKLNQTSKMGNIMTVYVDPGGKERTKLVDDVLSDKPKKIPGEPTTPSDPRRNRSSSFNTSFKSDSSFEENTFDAFGAQTPMPTFNDTGFLNNISDPRNSAFDIQYSGMTPGMTPAMTPNVHGGNFPNQFGLTPSPHGSSQGNMTNFAFPNTPNMSTPMSQSSFGSMSTPSSFGGNNHAFNKMDGPKPLILEPPPLQPPHQPPLQPPEPPFIDHTQPPPNSVIDKPPPLMPPQNNEPPRSQFDNNYRNSRNHRDRNNSFDRSDGRNFDRGDNRTFNREEDRNFNRGDDRSYGRNDDRGFSRNDDRNFRRNDRNNRNGDRGYGRNRYDRDRNDRNRDWRRDGRGDRNDRDYSHRDRDRYGSRDRDRYSYDRDRDRDKGRDWERDSRERFDSQGEEGQPPLMQQDHMMMQPPPPSIIPSQMIPPPVIQQPPTQQAPPQKPRTPDPEPSEDEPRVMSLDSRIQSLLQSSGMVDTFGSPSSDSAGETRKKELSPSHTANVPNNDISISASQTPFNNFHSTPTDSFSAQRNPKQTEIDFRENHFVQTPYMQTPVDTPYMSTPVANQAEAEDDKMSISSGESGNQNIEINPSMLAANNPQSSANFMTNPNFSAEYSQYGSYMGYPNQPVGEMYNQNYFNQYQNIMNDQNSLQNKVDDEQLDKTFSSVLDKFVKELKEIMQKDMCKKMVESSAFKSFDSWWTTNETRTKSMPQRLLPTKPTESKKPSTVTVGKSEVMSTLATLFEPQHPWSKEGEVNLGGFGGGGGFLGIRGGMPRLPSFKRKTFHKPPPPQFDVQQQEEKSKSKDLNEEDEEGEISDKESPRRPRRKPVVSESEEEEGDEESEDEEGDDEDESEDEEAASAESSDEEGEEEDSSEEEESSDDDEESSEEEVETEKEKAESKVEEKLQTEPEETAESALSEEEKEEESMTSDAQEEEVKVETKRKETPKQRGRKKSPGKLSPVRELSEVTEDSDSKQTESEAEEKPSAIQSSSTDSSVKSGFQTLLEASEILSLRDSEQKPPVLTPVKETPLKAPEREERPSFLAEHDYFAAPLVRPPEKERLDDVDLDSDGTDSADEDGNTTPMEVFIDHNYCLPPKPSIKDILEEKKPLKPKNLEPIVNLENIENLLKPEDKKKKEPPKRGKRKQKDMHLVDITDVLNKSKGSRELINLLPPPKEVKKFTPRKLEEERQIFFDLYNQGIDNEDVNYLKRTYDHLLQSEEPMCYWINDILWVDHPFTNIPNPVPSKRRKKDHEHKTGCARTEGFYKLSREDKMGKVHQAAFCALEETNKTQDKKVTAYSNSREARHENRRLQTTFADLDIGDLLKFNQLKFRKKNMKFARSGIHAWGLFALEPIAADEMVIEYVGAGIRQSVADMREKKYEKSGIGSSYLFRVDSDTIIDATKCGNLARFINHSCNPNCYAKIINVDNQKKIVIYSKREIDVNEEITYDYKFPLEDEKIPCLCGDAACRGTLN</sequence>
<feature type="region of interest" description="Disordered" evidence="14">
    <location>
        <begin position="857"/>
        <end position="878"/>
    </location>
</feature>
<evidence type="ECO:0000256" key="4">
    <source>
        <dbReference type="ARBA" id="ARBA00022679"/>
    </source>
</evidence>
<evidence type="ECO:0000256" key="6">
    <source>
        <dbReference type="ARBA" id="ARBA00022853"/>
    </source>
</evidence>
<dbReference type="Pfam" id="PF00076">
    <property type="entry name" value="RRM_1"/>
    <property type="match status" value="1"/>
</dbReference>
<dbReference type="FunFam" id="2.170.270.10:FF:000010">
    <property type="entry name" value="Histone-lysine N-methyltransferase"/>
    <property type="match status" value="1"/>
</dbReference>
<keyword evidence="18" id="KW-1185">Reference proteome</keyword>
<dbReference type="PROSITE" id="PS50868">
    <property type="entry name" value="POST_SET"/>
    <property type="match status" value="1"/>
</dbReference>
<keyword evidence="10" id="KW-0539">Nucleus</keyword>
<dbReference type="EC" id="2.1.1.354" evidence="2"/>
<proteinExistence type="predicted"/>
<feature type="region of interest" description="Disordered" evidence="14">
    <location>
        <begin position="915"/>
        <end position="1230"/>
    </location>
</feature>
<dbReference type="SMART" id="SM00508">
    <property type="entry name" value="PostSET"/>
    <property type="match status" value="1"/>
</dbReference>
<feature type="compositionally biased region" description="Low complexity" evidence="14">
    <location>
        <begin position="208"/>
        <end position="218"/>
    </location>
</feature>
<feature type="compositionally biased region" description="Acidic residues" evidence="14">
    <location>
        <begin position="1212"/>
        <end position="1226"/>
    </location>
</feature>
<dbReference type="GO" id="GO:0003723">
    <property type="term" value="F:RNA binding"/>
    <property type="evidence" value="ECO:0007669"/>
    <property type="project" value="UniProtKB-KW"/>
</dbReference>
<accession>A0A6J8B713</accession>
<dbReference type="SMART" id="SM01291">
    <property type="entry name" value="N-SET"/>
    <property type="match status" value="1"/>
</dbReference>
<feature type="compositionally biased region" description="Low complexity" evidence="14">
    <location>
        <begin position="389"/>
        <end position="401"/>
    </location>
</feature>
<evidence type="ECO:0000256" key="5">
    <source>
        <dbReference type="ARBA" id="ARBA00022691"/>
    </source>
</evidence>
<evidence type="ECO:0000256" key="9">
    <source>
        <dbReference type="ARBA" id="ARBA00023163"/>
    </source>
</evidence>
<feature type="domain" description="SET" evidence="15">
    <location>
        <begin position="1481"/>
        <end position="1598"/>
    </location>
</feature>
<keyword evidence="7" id="KW-0694">RNA-binding</keyword>
<dbReference type="InterPro" id="IPR037841">
    <property type="entry name" value="SET_SETD1A/B"/>
</dbReference>
<dbReference type="Gene3D" id="3.30.70.330">
    <property type="match status" value="1"/>
</dbReference>
<feature type="compositionally biased region" description="Basic and acidic residues" evidence="14">
    <location>
        <begin position="1119"/>
        <end position="1132"/>
    </location>
</feature>
<protein>
    <recommendedName>
        <fullName evidence="2">[histone H3]-lysine(4) N-trimethyltransferase</fullName>
        <ecNumber evidence="2">2.1.1.354</ecNumber>
    </recommendedName>
</protein>
<comment type="catalytic activity">
    <reaction evidence="13">
        <text>N(6),N(6)-dimethyl-L-lysyl(4)-[histone H3] + S-adenosyl-L-methionine = N(6),N(6),N(6)-trimethyl-L-lysyl(4)-[histone H3] + S-adenosyl-L-homocysteine + H(+)</text>
        <dbReference type="Rhea" id="RHEA:60272"/>
        <dbReference type="Rhea" id="RHEA-COMP:15537"/>
        <dbReference type="Rhea" id="RHEA-COMP:15540"/>
        <dbReference type="ChEBI" id="CHEBI:15378"/>
        <dbReference type="ChEBI" id="CHEBI:57856"/>
        <dbReference type="ChEBI" id="CHEBI:59789"/>
        <dbReference type="ChEBI" id="CHEBI:61961"/>
        <dbReference type="ChEBI" id="CHEBI:61976"/>
    </reaction>
</comment>
<evidence type="ECO:0000256" key="14">
    <source>
        <dbReference type="SAM" id="MobiDB-lite"/>
    </source>
</evidence>
<comment type="catalytic activity">
    <reaction evidence="11">
        <text>L-lysyl(4)-[histone H3] + 3 S-adenosyl-L-methionine = N(6),N(6),N(6)-trimethyl-L-lysyl(4)-[histone H3] + 3 S-adenosyl-L-homocysteine + 3 H(+)</text>
        <dbReference type="Rhea" id="RHEA:60260"/>
        <dbReference type="Rhea" id="RHEA-COMP:15537"/>
        <dbReference type="Rhea" id="RHEA-COMP:15547"/>
        <dbReference type="ChEBI" id="CHEBI:15378"/>
        <dbReference type="ChEBI" id="CHEBI:29969"/>
        <dbReference type="ChEBI" id="CHEBI:57856"/>
        <dbReference type="ChEBI" id="CHEBI:59789"/>
        <dbReference type="ChEBI" id="CHEBI:61961"/>
        <dbReference type="EC" id="2.1.1.354"/>
    </reaction>
</comment>
<dbReference type="InterPro" id="IPR001214">
    <property type="entry name" value="SET_dom"/>
</dbReference>
<keyword evidence="9" id="KW-0804">Transcription</keyword>
<dbReference type="InterPro" id="IPR044570">
    <property type="entry name" value="Set1-like"/>
</dbReference>
<feature type="compositionally biased region" description="Basic and acidic residues" evidence="14">
    <location>
        <begin position="944"/>
        <end position="953"/>
    </location>
</feature>
<evidence type="ECO:0000259" key="15">
    <source>
        <dbReference type="PROSITE" id="PS50280"/>
    </source>
</evidence>
<dbReference type="CDD" id="cd19169">
    <property type="entry name" value="SET_SETD1"/>
    <property type="match status" value="1"/>
</dbReference>
<comment type="catalytic activity">
    <reaction evidence="12">
        <text>N(6)-methyl-L-lysyl(4)-[histone H3] + S-adenosyl-L-methionine = N(6),N(6)-dimethyl-L-lysyl(4)-[histone H3] + S-adenosyl-L-homocysteine + H(+)</text>
        <dbReference type="Rhea" id="RHEA:60268"/>
        <dbReference type="Rhea" id="RHEA-COMP:15540"/>
        <dbReference type="Rhea" id="RHEA-COMP:15543"/>
        <dbReference type="ChEBI" id="CHEBI:15378"/>
        <dbReference type="ChEBI" id="CHEBI:57856"/>
        <dbReference type="ChEBI" id="CHEBI:59789"/>
        <dbReference type="ChEBI" id="CHEBI:61929"/>
        <dbReference type="ChEBI" id="CHEBI:61976"/>
    </reaction>
</comment>
<dbReference type="SUPFAM" id="SSF54928">
    <property type="entry name" value="RNA-binding domain, RBD"/>
    <property type="match status" value="1"/>
</dbReference>
<gene>
    <name evidence="17" type="ORF">MCOR_14104</name>
</gene>
<dbReference type="Pfam" id="PF11764">
    <property type="entry name" value="N-SET"/>
    <property type="match status" value="1"/>
</dbReference>
<dbReference type="EMBL" id="CACVKT020002397">
    <property type="protein sequence ID" value="CAC5377837.1"/>
    <property type="molecule type" value="Genomic_DNA"/>
</dbReference>
<feature type="compositionally biased region" description="Polar residues" evidence="14">
    <location>
        <begin position="619"/>
        <end position="633"/>
    </location>
</feature>
<feature type="compositionally biased region" description="Basic and acidic residues" evidence="14">
    <location>
        <begin position="407"/>
        <end position="543"/>
    </location>
</feature>
<keyword evidence="3" id="KW-0489">Methyltransferase</keyword>
<dbReference type="GO" id="GO:0140999">
    <property type="term" value="F:histone H3K4 trimethyltransferase activity"/>
    <property type="evidence" value="ECO:0007669"/>
    <property type="project" value="UniProtKB-EC"/>
</dbReference>
<evidence type="ECO:0000256" key="2">
    <source>
        <dbReference type="ARBA" id="ARBA00012182"/>
    </source>
</evidence>
<organism evidence="17 18">
    <name type="scientific">Mytilus coruscus</name>
    <name type="common">Sea mussel</name>
    <dbReference type="NCBI Taxonomy" id="42192"/>
    <lineage>
        <taxon>Eukaryota</taxon>
        <taxon>Metazoa</taxon>
        <taxon>Spiralia</taxon>
        <taxon>Lophotrochozoa</taxon>
        <taxon>Mollusca</taxon>
        <taxon>Bivalvia</taxon>
        <taxon>Autobranchia</taxon>
        <taxon>Pteriomorphia</taxon>
        <taxon>Mytilida</taxon>
        <taxon>Mytiloidea</taxon>
        <taxon>Mytilidae</taxon>
        <taxon>Mytilinae</taxon>
        <taxon>Mytilus</taxon>
    </lineage>
</organism>
<feature type="compositionally biased region" description="Acidic residues" evidence="14">
    <location>
        <begin position="979"/>
        <end position="1040"/>
    </location>
</feature>
<keyword evidence="4" id="KW-0808">Transferase</keyword>
<keyword evidence="8" id="KW-0805">Transcription regulation</keyword>
<dbReference type="InterPro" id="IPR046341">
    <property type="entry name" value="SET_dom_sf"/>
</dbReference>
<evidence type="ECO:0000313" key="17">
    <source>
        <dbReference type="EMBL" id="CAC5377837.1"/>
    </source>
</evidence>
<feature type="compositionally biased region" description="Low complexity" evidence="14">
    <location>
        <begin position="309"/>
        <end position="327"/>
    </location>
</feature>
<evidence type="ECO:0000256" key="13">
    <source>
        <dbReference type="ARBA" id="ARBA00049129"/>
    </source>
</evidence>
<evidence type="ECO:0000313" key="18">
    <source>
        <dbReference type="Proteomes" id="UP000507470"/>
    </source>
</evidence>
<name>A0A6J8B713_MYTCO</name>
<evidence type="ECO:0000256" key="3">
    <source>
        <dbReference type="ARBA" id="ARBA00022603"/>
    </source>
</evidence>
<evidence type="ECO:0000259" key="16">
    <source>
        <dbReference type="PROSITE" id="PS50868"/>
    </source>
</evidence>
<dbReference type="PROSITE" id="PS50280">
    <property type="entry name" value="SET"/>
    <property type="match status" value="1"/>
</dbReference>